<dbReference type="GO" id="GO:0006488">
    <property type="term" value="P:dolichol-linked oligosaccharide biosynthetic process"/>
    <property type="evidence" value="ECO:0007669"/>
    <property type="project" value="TreeGrafter"/>
</dbReference>
<dbReference type="InterPro" id="IPR052474">
    <property type="entry name" value="UDP-GlcNAc_transferase"/>
</dbReference>
<dbReference type="Pfam" id="PF04101">
    <property type="entry name" value="Glyco_tran_28_C"/>
    <property type="match status" value="1"/>
</dbReference>
<dbReference type="OrthoDB" id="20273at2759"/>
<dbReference type="PANTHER" id="PTHR47043:SF1">
    <property type="entry name" value="UDP-N-ACETYLGLUCOSAMINE TRANSFERASE SUBUNIT ALG13"/>
    <property type="match status" value="1"/>
</dbReference>
<accession>A0A1X6NSW8</accession>
<dbReference type="AlphaFoldDB" id="A0A1X6NSW8"/>
<sequence length="171" mass="17463">METTALVTVGSTSFDALVASATTPAVRAALAARGFTRLVIQYGRGAVPPTVESASSPPLEIVTYRFKPSLAGDMAVAGLVISHAGAGSILEALRGGVPTIVVVNTALMNNHQAELAGAMADRGHLALASPVSLAEVVGAWDWDARVPLPPPAGVFGQVLGEELAHAYDPWG</sequence>
<organism evidence="2 3">
    <name type="scientific">Porphyra umbilicalis</name>
    <name type="common">Purple laver</name>
    <name type="synonym">Red alga</name>
    <dbReference type="NCBI Taxonomy" id="2786"/>
    <lineage>
        <taxon>Eukaryota</taxon>
        <taxon>Rhodophyta</taxon>
        <taxon>Bangiophyceae</taxon>
        <taxon>Bangiales</taxon>
        <taxon>Bangiaceae</taxon>
        <taxon>Porphyra</taxon>
    </lineage>
</organism>
<dbReference type="GO" id="GO:0043541">
    <property type="term" value="C:UDP-N-acetylglucosamine transferase complex"/>
    <property type="evidence" value="ECO:0007669"/>
    <property type="project" value="TreeGrafter"/>
</dbReference>
<gene>
    <name evidence="2" type="ORF">BU14_0505s0008</name>
</gene>
<dbReference type="InterPro" id="IPR007235">
    <property type="entry name" value="Glyco_trans_28_C"/>
</dbReference>
<dbReference type="EMBL" id="KV919111">
    <property type="protein sequence ID" value="OSX71729.1"/>
    <property type="molecule type" value="Genomic_DNA"/>
</dbReference>
<protein>
    <recommendedName>
        <fullName evidence="1">Glycosyl transferase family 28 C-terminal domain-containing protein</fullName>
    </recommendedName>
</protein>
<name>A0A1X6NSW8_PORUM</name>
<evidence type="ECO:0000313" key="3">
    <source>
        <dbReference type="Proteomes" id="UP000218209"/>
    </source>
</evidence>
<keyword evidence="3" id="KW-1185">Reference proteome</keyword>
<dbReference type="PANTHER" id="PTHR47043">
    <property type="entry name" value="UDP-N-ACETYLGLUCOSAMINE TRANSFERASE SUBUNIT ALG13"/>
    <property type="match status" value="1"/>
</dbReference>
<feature type="domain" description="Glycosyl transferase family 28 C-terminal" evidence="1">
    <location>
        <begin position="4"/>
        <end position="136"/>
    </location>
</feature>
<evidence type="ECO:0000313" key="2">
    <source>
        <dbReference type="EMBL" id="OSX71729.1"/>
    </source>
</evidence>
<proteinExistence type="predicted"/>
<reference evidence="2 3" key="1">
    <citation type="submission" date="2017-03" db="EMBL/GenBank/DDBJ databases">
        <title>WGS assembly of Porphyra umbilicalis.</title>
        <authorList>
            <person name="Brawley S.H."/>
            <person name="Blouin N.A."/>
            <person name="Ficko-Blean E."/>
            <person name="Wheeler G.L."/>
            <person name="Lohr M."/>
            <person name="Goodson H.V."/>
            <person name="Jenkins J.W."/>
            <person name="Blaby-Haas C.E."/>
            <person name="Helliwell K.E."/>
            <person name="Chan C."/>
            <person name="Marriage T."/>
            <person name="Bhattacharya D."/>
            <person name="Klein A.S."/>
            <person name="Badis Y."/>
            <person name="Brodie J."/>
            <person name="Cao Y."/>
            <person name="Collen J."/>
            <person name="Dittami S.M."/>
            <person name="Gachon C.M."/>
            <person name="Green B.R."/>
            <person name="Karpowicz S."/>
            <person name="Kim J.W."/>
            <person name="Kudahl U."/>
            <person name="Lin S."/>
            <person name="Michel G."/>
            <person name="Mittag M."/>
            <person name="Olson B.J."/>
            <person name="Pangilinan J."/>
            <person name="Peng Y."/>
            <person name="Qiu H."/>
            <person name="Shu S."/>
            <person name="Singer J.T."/>
            <person name="Smith A.G."/>
            <person name="Sprecher B.N."/>
            <person name="Wagner V."/>
            <person name="Wang W."/>
            <person name="Wang Z.-Y."/>
            <person name="Yan J."/>
            <person name="Yarish C."/>
            <person name="Zoeuner-Riek S."/>
            <person name="Zhuang Y."/>
            <person name="Zou Y."/>
            <person name="Lindquist E.A."/>
            <person name="Grimwood J."/>
            <person name="Barry K."/>
            <person name="Rokhsar D.S."/>
            <person name="Schmutz J."/>
            <person name="Stiller J.W."/>
            <person name="Grossman A.R."/>
            <person name="Prochnik S.E."/>
        </authorList>
    </citation>
    <scope>NUCLEOTIDE SEQUENCE [LARGE SCALE GENOMIC DNA]</scope>
    <source>
        <strain evidence="2">4086291</strain>
    </source>
</reference>
<evidence type="ECO:0000259" key="1">
    <source>
        <dbReference type="Pfam" id="PF04101"/>
    </source>
</evidence>
<dbReference type="Proteomes" id="UP000218209">
    <property type="component" value="Unassembled WGS sequence"/>
</dbReference>
<dbReference type="Gene3D" id="3.40.50.2000">
    <property type="entry name" value="Glycogen Phosphorylase B"/>
    <property type="match status" value="1"/>
</dbReference>
<dbReference type="GO" id="GO:0016758">
    <property type="term" value="F:hexosyltransferase activity"/>
    <property type="evidence" value="ECO:0007669"/>
    <property type="project" value="InterPro"/>
</dbReference>
<dbReference type="SUPFAM" id="SSF53756">
    <property type="entry name" value="UDP-Glycosyltransferase/glycogen phosphorylase"/>
    <property type="match status" value="1"/>
</dbReference>